<protein>
    <submittedName>
        <fullName evidence="3">Uncharacterized protein</fullName>
    </submittedName>
</protein>
<organism evidence="3 4">
    <name type="scientific">Nematocida parisii (strain ERTm3)</name>
    <name type="common">Nematode killer fungus</name>
    <dbReference type="NCBI Taxonomy" id="935791"/>
    <lineage>
        <taxon>Eukaryota</taxon>
        <taxon>Fungi</taxon>
        <taxon>Fungi incertae sedis</taxon>
        <taxon>Microsporidia</taxon>
        <taxon>Nematocida</taxon>
    </lineage>
</organism>
<keyword evidence="1" id="KW-0175">Coiled coil</keyword>
<proteinExistence type="predicted"/>
<evidence type="ECO:0000313" key="3">
    <source>
        <dbReference type="EMBL" id="EIJ88539.1"/>
    </source>
</evidence>
<dbReference type="EMBL" id="GL870878">
    <property type="protein sequence ID" value="EIJ88539.1"/>
    <property type="molecule type" value="Genomic_DNA"/>
</dbReference>
<dbReference type="InParanoid" id="I3EH42"/>
<feature type="coiled-coil region" evidence="1">
    <location>
        <begin position="27"/>
        <end position="59"/>
    </location>
</feature>
<evidence type="ECO:0000256" key="2">
    <source>
        <dbReference type="SAM" id="MobiDB-lite"/>
    </source>
</evidence>
<keyword evidence="4" id="KW-1185">Reference proteome</keyword>
<dbReference type="OMA" id="NGMNEIR"/>
<dbReference type="OrthoDB" id="2194665at2759"/>
<dbReference type="AlphaFoldDB" id="I3EH42"/>
<sequence>MLQQDEQLELSAAQERADVPSHRKGDLDNLYERIENMVREREEKEQKRMNQLLAAISEQLNKNVVALFEGVIQKEIRGPLTQKIEKMVSSRIDYKMKEVSNVCSTALVAAVEGKALAQTISKTIKAGIIEGIVPVVENGMNEIRLQILDRMKAMPMCVEKFEDDLSESKDDTFDIMVDTLKGCDDHIEEHPKDVIIHLLETDIAECFTYVIGSKDPEIFLFLLNKLPPDAEIDMSNSLLVQFIQQMILFIGAGWRQASLRSRYTIFLSNALSHIQRDQLTEEDLNILRDSILNLLKGCPSFGGSPNERHMLGLMQEMGLY</sequence>
<evidence type="ECO:0000313" key="4">
    <source>
        <dbReference type="Proteomes" id="UP000002872"/>
    </source>
</evidence>
<name>I3EH42_NEMP3</name>
<gene>
    <name evidence="3" type="ORF">NEQG_01229</name>
</gene>
<dbReference type="HOGENOM" id="CLU_871820_0_0_1"/>
<feature type="compositionally biased region" description="Basic and acidic residues" evidence="2">
    <location>
        <begin position="15"/>
        <end position="25"/>
    </location>
</feature>
<evidence type="ECO:0000256" key="1">
    <source>
        <dbReference type="SAM" id="Coils"/>
    </source>
</evidence>
<feature type="region of interest" description="Disordered" evidence="2">
    <location>
        <begin position="1"/>
        <end position="25"/>
    </location>
</feature>
<dbReference type="Proteomes" id="UP000002872">
    <property type="component" value="Unassembled WGS sequence"/>
</dbReference>
<reference evidence="3" key="1">
    <citation type="submission" date="2011-01" db="EMBL/GenBank/DDBJ databases">
        <title>The Genome Sequence of Nematocida parisii strain ERTm3.</title>
        <authorList>
            <consortium name="The Broad Institute Genome Sequencing Platform"/>
            <consortium name="The Broad Institute Genome Sequencing Center for Infectious Disease"/>
            <person name="Cuomo C."/>
            <person name="Troemel E."/>
            <person name="Young S.K."/>
            <person name="Zeng Q."/>
            <person name="Gargeya S."/>
            <person name="Fitzgerald M."/>
            <person name="Haas B."/>
            <person name="Abouelleil A."/>
            <person name="Alvarado L."/>
            <person name="Arachchi H.M."/>
            <person name="Berlin A."/>
            <person name="Chapman S.B."/>
            <person name="Gearin G."/>
            <person name="Goldberg J."/>
            <person name="Griggs A."/>
            <person name="Gujja S."/>
            <person name="Hansen M."/>
            <person name="Heiman D."/>
            <person name="Howarth C."/>
            <person name="Larimer J."/>
            <person name="Lui A."/>
            <person name="MacDonald P.J.P."/>
            <person name="McCowen C."/>
            <person name="Montmayeur A."/>
            <person name="Murphy C."/>
            <person name="Neiman D."/>
            <person name="Pearson M."/>
            <person name="Priest M."/>
            <person name="Roberts A."/>
            <person name="Saif S."/>
            <person name="Shea T."/>
            <person name="Sisk P."/>
            <person name="Stolte C."/>
            <person name="Sykes S."/>
            <person name="Wortman J."/>
            <person name="Nusbaum C."/>
            <person name="Birren B."/>
        </authorList>
    </citation>
    <scope>NUCLEOTIDE SEQUENCE</scope>
    <source>
        <strain evidence="3">ERTm3</strain>
    </source>
</reference>
<dbReference type="VEuPathDB" id="MicrosporidiaDB:NEQG_01229"/>
<accession>I3EH42</accession>